<evidence type="ECO:0000313" key="1">
    <source>
        <dbReference type="EMBL" id="KEK23546.1"/>
    </source>
</evidence>
<gene>
    <name evidence="1" type="ORF">BAGA_07395</name>
</gene>
<reference evidence="1 2" key="1">
    <citation type="submission" date="2014-06" db="EMBL/GenBank/DDBJ databases">
        <title>Draft genome sequence of Bacillus gaemokensis JCM 15801 (MCCC 1A00707).</title>
        <authorList>
            <person name="Lai Q."/>
            <person name="Liu Y."/>
            <person name="Shao Z."/>
        </authorList>
    </citation>
    <scope>NUCLEOTIDE SEQUENCE [LARGE SCALE GENOMIC DNA]</scope>
    <source>
        <strain evidence="1 2">JCM 15801</strain>
    </source>
</reference>
<sequence length="66" mass="7432">MWYVTFNLVSLSFDATKVHDPDPANAILSISGCNGTLSLYVSNDIETEKSKAQKYGYLNKWGEDER</sequence>
<name>A0A073KAK6_9BACI</name>
<dbReference type="Proteomes" id="UP000027778">
    <property type="component" value="Unassembled WGS sequence"/>
</dbReference>
<keyword evidence="2" id="KW-1185">Reference proteome</keyword>
<organism evidence="1 2">
    <name type="scientific">Bacillus gaemokensis</name>
    <dbReference type="NCBI Taxonomy" id="574375"/>
    <lineage>
        <taxon>Bacteria</taxon>
        <taxon>Bacillati</taxon>
        <taxon>Bacillota</taxon>
        <taxon>Bacilli</taxon>
        <taxon>Bacillales</taxon>
        <taxon>Bacillaceae</taxon>
        <taxon>Bacillus</taxon>
        <taxon>Bacillus cereus group</taxon>
    </lineage>
</organism>
<accession>A0A073KAK6</accession>
<evidence type="ECO:0000313" key="2">
    <source>
        <dbReference type="Proteomes" id="UP000027778"/>
    </source>
</evidence>
<dbReference type="EMBL" id="JOTM01000014">
    <property type="protein sequence ID" value="KEK23546.1"/>
    <property type="molecule type" value="Genomic_DNA"/>
</dbReference>
<dbReference type="AlphaFoldDB" id="A0A073KAK6"/>
<proteinExistence type="predicted"/>
<protein>
    <submittedName>
        <fullName evidence="1">Uncharacterized protein</fullName>
    </submittedName>
</protein>
<comment type="caution">
    <text evidence="1">The sequence shown here is derived from an EMBL/GenBank/DDBJ whole genome shotgun (WGS) entry which is preliminary data.</text>
</comment>